<reference evidence="1 2" key="1">
    <citation type="journal article" date="2010" name="J. Bacteriol.">
        <title>Genome sequence of Lentisphaera araneosa HTCC2155T, the type species of the order Lentisphaerales in the phylum Lentisphaerae.</title>
        <authorList>
            <person name="Thrash J.C."/>
            <person name="Cho J.C."/>
            <person name="Vergin K.L."/>
            <person name="Morris R.M."/>
            <person name="Giovannoni S.J."/>
        </authorList>
    </citation>
    <scope>NUCLEOTIDE SEQUENCE [LARGE SCALE GENOMIC DNA]</scope>
    <source>
        <strain evidence="1 2">HTCC2155</strain>
    </source>
</reference>
<dbReference type="InterPro" id="IPR011447">
    <property type="entry name" value="DUF1552"/>
</dbReference>
<evidence type="ECO:0000313" key="2">
    <source>
        <dbReference type="Proteomes" id="UP000004947"/>
    </source>
</evidence>
<organism evidence="1 2">
    <name type="scientific">Lentisphaera araneosa HTCC2155</name>
    <dbReference type="NCBI Taxonomy" id="313628"/>
    <lineage>
        <taxon>Bacteria</taxon>
        <taxon>Pseudomonadati</taxon>
        <taxon>Lentisphaerota</taxon>
        <taxon>Lentisphaeria</taxon>
        <taxon>Lentisphaerales</taxon>
        <taxon>Lentisphaeraceae</taxon>
        <taxon>Lentisphaera</taxon>
    </lineage>
</organism>
<evidence type="ECO:0008006" key="3">
    <source>
        <dbReference type="Google" id="ProtNLM"/>
    </source>
</evidence>
<dbReference type="Proteomes" id="UP000004947">
    <property type="component" value="Unassembled WGS sequence"/>
</dbReference>
<gene>
    <name evidence="1" type="ORF">LNTAR_11081</name>
</gene>
<comment type="caution">
    <text evidence="1">The sequence shown here is derived from an EMBL/GenBank/DDBJ whole genome shotgun (WGS) entry which is preliminary data.</text>
</comment>
<keyword evidence="2" id="KW-1185">Reference proteome</keyword>
<dbReference type="Pfam" id="PF07586">
    <property type="entry name" value="HXXSHH"/>
    <property type="match status" value="1"/>
</dbReference>
<sequence length="402" mass="45451">MHRRDLLKYSALSAICPTLLNAKSNEARIKLKKNVVLVELDLGLFEDNYRNGGAKSKYISTIFKDFKDDMTYFEGISEPGMGGGGHEHQAATFTGMKYEDRHIYPGRTMTSLDQHLAEGSIQTTRHKLLYHQVTRGDHMSWNKFSQPMPASLGSNQLYRQLFEKADLQAAKASIKRERDILSSLARNSRRRWKGTPQELDLKASIEYKLDILTEQEKWLKVKQPYMKKAFNQDNEKAPLKNCATNFRLIYEALEKDQSKIALIQFGGNRITHGLQGVNSGHHSLSHHGYTSERTSELEIIDTTVLRGLKKFMVDLKDGGLFDDTIVLFHCGMADANTHSNKSAPAFLFGGGFKHKTSIQCLDNNKKIVYSTSNLFSSILKQSGFSNVSFNSSKTVIPQLFRA</sequence>
<dbReference type="EMBL" id="ABCK01000005">
    <property type="protein sequence ID" value="EDM28455.1"/>
    <property type="molecule type" value="Genomic_DNA"/>
</dbReference>
<evidence type="ECO:0000313" key="1">
    <source>
        <dbReference type="EMBL" id="EDM28455.1"/>
    </source>
</evidence>
<protein>
    <recommendedName>
        <fullName evidence="3">DUF1552 domain-containing protein</fullName>
    </recommendedName>
</protein>
<proteinExistence type="predicted"/>
<dbReference type="AlphaFoldDB" id="A6DJ19"/>
<accession>A6DJ19</accession>
<dbReference type="STRING" id="313628.LNTAR_11081"/>
<dbReference type="RefSeq" id="WP_007277895.1">
    <property type="nucleotide sequence ID" value="NZ_ABCK01000005.1"/>
</dbReference>
<dbReference type="eggNOG" id="COG2960">
    <property type="taxonomic scope" value="Bacteria"/>
</dbReference>
<name>A6DJ19_9BACT</name>